<evidence type="ECO:0000313" key="3">
    <source>
        <dbReference type="EMBL" id="TPX50447.1"/>
    </source>
</evidence>
<dbReference type="VEuPathDB" id="FungiDB:SeMB42_g02253"/>
<protein>
    <submittedName>
        <fullName evidence="2">Uncharacterized protein</fullName>
    </submittedName>
</protein>
<evidence type="ECO:0000313" key="2">
    <source>
        <dbReference type="EMBL" id="TPX36389.1"/>
    </source>
</evidence>
<dbReference type="EMBL" id="QEAM01000706">
    <property type="protein sequence ID" value="TPX36389.1"/>
    <property type="molecule type" value="Genomic_DNA"/>
</dbReference>
<keyword evidence="4" id="KW-1185">Reference proteome</keyword>
<gene>
    <name evidence="2" type="ORF">SeLEV6574_g08075</name>
    <name evidence="3" type="ORF">SeMB42_g02253</name>
</gene>
<evidence type="ECO:0000313" key="5">
    <source>
        <dbReference type="Proteomes" id="UP000320475"/>
    </source>
</evidence>
<dbReference type="AlphaFoldDB" id="A0A507CB32"/>
<dbReference type="EMBL" id="QEAN01000067">
    <property type="protein sequence ID" value="TPX50447.1"/>
    <property type="molecule type" value="Genomic_DNA"/>
</dbReference>
<feature type="coiled-coil region" evidence="1">
    <location>
        <begin position="23"/>
        <end position="50"/>
    </location>
</feature>
<keyword evidence="1" id="KW-0175">Coiled coil</keyword>
<proteinExistence type="predicted"/>
<dbReference type="Proteomes" id="UP000320475">
    <property type="component" value="Unassembled WGS sequence"/>
</dbReference>
<dbReference type="Proteomes" id="UP000317494">
    <property type="component" value="Unassembled WGS sequence"/>
</dbReference>
<organism evidence="2 5">
    <name type="scientific">Synchytrium endobioticum</name>
    <dbReference type="NCBI Taxonomy" id="286115"/>
    <lineage>
        <taxon>Eukaryota</taxon>
        <taxon>Fungi</taxon>
        <taxon>Fungi incertae sedis</taxon>
        <taxon>Chytridiomycota</taxon>
        <taxon>Chytridiomycota incertae sedis</taxon>
        <taxon>Chytridiomycetes</taxon>
        <taxon>Synchytriales</taxon>
        <taxon>Synchytriaceae</taxon>
        <taxon>Synchytrium</taxon>
    </lineage>
</organism>
<comment type="caution">
    <text evidence="2">The sequence shown here is derived from an EMBL/GenBank/DDBJ whole genome shotgun (WGS) entry which is preliminary data.</text>
</comment>
<accession>A0A507CB32</accession>
<sequence>MKALLNLFGRTGPASPKEASGDLETWQLRAERLDEDLRNVQATLQDERAENLNILAALRDTLQHSVARIAAIEAMHVSLLQPCAALAANEHTLETDIEALSLQLALQTEARENAEYLLAKERCKAVDLTVKLDELETTQTLVPTRHAPASLSPADATTTQRRSLVFETPQLGPRGQAAQSEPEETLVTLDATVSKIESSITALSLQQEKDAQPLGSLSERLERAVSSVPIHSLAVSSTSTASNCTSCTNCSDKSSAKSLTASETTLIDLPTNALCNVTLVPTSLHVLESQLLMMTHEIEKLRKEIENVKKERDDLAVQVGTLTLDLAGKDADLVFTEMEATAAQSRLMTIAEEIEIAVAERNAAYAQLRCEREKIEAVQTRVGEARSNYFPRSASFRIFGTRQNDFK</sequence>
<evidence type="ECO:0000256" key="1">
    <source>
        <dbReference type="SAM" id="Coils"/>
    </source>
</evidence>
<feature type="coiled-coil region" evidence="1">
    <location>
        <begin position="284"/>
        <end position="318"/>
    </location>
</feature>
<reference evidence="4 5" key="1">
    <citation type="journal article" date="2019" name="Sci. Rep.">
        <title>Comparative genomics of chytrid fungi reveal insights into the obligate biotrophic and pathogenic lifestyle of Synchytrium endobioticum.</title>
        <authorList>
            <person name="van de Vossenberg B.T.L.H."/>
            <person name="Warris S."/>
            <person name="Nguyen H.D.T."/>
            <person name="van Gent-Pelzer M.P.E."/>
            <person name="Joly D.L."/>
            <person name="van de Geest H.C."/>
            <person name="Bonants P.J.M."/>
            <person name="Smith D.S."/>
            <person name="Levesque C.A."/>
            <person name="van der Lee T.A.J."/>
        </authorList>
    </citation>
    <scope>NUCLEOTIDE SEQUENCE [LARGE SCALE GENOMIC DNA]</scope>
    <source>
        <strain evidence="2 5">LEV6574</strain>
        <strain evidence="3 4">MB42</strain>
    </source>
</reference>
<evidence type="ECO:0000313" key="4">
    <source>
        <dbReference type="Proteomes" id="UP000317494"/>
    </source>
</evidence>
<name>A0A507CB32_9FUNG</name>